<feature type="transmembrane region" description="Helical" evidence="1">
    <location>
        <begin position="118"/>
        <end position="138"/>
    </location>
</feature>
<evidence type="ECO:0000313" key="3">
    <source>
        <dbReference type="Proteomes" id="UP000626109"/>
    </source>
</evidence>
<sequence length="252" mass="26227">MIWPLLGGLCVLTGFANISGSELVGAQIDLLLQLLGMLSMALFLDAREGRITCSDKRRICGFFIVVAGIGADSIHFADECTTVQQQPPFAAVILVGVFVSGLGYAMQAKCNSQLSANIGGPARACIICAAVTIVAGIPTQAYIFFDIGVPFEFTCEDWPLWTLAGLQSAFYAGSLAVLPAKLGYSATYLAIMFGKLACSSILDAGGMISSVQPFTVQRALSLVLVLVGSGLFSSQPSADDPEPSSGATGILP</sequence>
<gene>
    <name evidence="2" type="ORF">PGLA2088_LOCUS41306</name>
</gene>
<accession>A0A813L8X6</accession>
<reference evidence="2" key="1">
    <citation type="submission" date="2021-02" db="EMBL/GenBank/DDBJ databases">
        <authorList>
            <person name="Dougan E. K."/>
            <person name="Rhodes N."/>
            <person name="Thang M."/>
            <person name="Chan C."/>
        </authorList>
    </citation>
    <scope>NUCLEOTIDE SEQUENCE</scope>
</reference>
<dbReference type="AlphaFoldDB" id="A0A813L8X6"/>
<dbReference type="InterPro" id="IPR006750">
    <property type="entry name" value="YdcZ"/>
</dbReference>
<dbReference type="Pfam" id="PF04657">
    <property type="entry name" value="DMT_YdcZ"/>
    <property type="match status" value="1"/>
</dbReference>
<evidence type="ECO:0000313" key="2">
    <source>
        <dbReference type="EMBL" id="CAE8720407.1"/>
    </source>
</evidence>
<keyword evidence="1" id="KW-1133">Transmembrane helix</keyword>
<dbReference type="Proteomes" id="UP000626109">
    <property type="component" value="Unassembled WGS sequence"/>
</dbReference>
<proteinExistence type="predicted"/>
<organism evidence="2 3">
    <name type="scientific">Polarella glacialis</name>
    <name type="common">Dinoflagellate</name>
    <dbReference type="NCBI Taxonomy" id="89957"/>
    <lineage>
        <taxon>Eukaryota</taxon>
        <taxon>Sar</taxon>
        <taxon>Alveolata</taxon>
        <taxon>Dinophyceae</taxon>
        <taxon>Suessiales</taxon>
        <taxon>Suessiaceae</taxon>
        <taxon>Polarella</taxon>
    </lineage>
</organism>
<dbReference type="EMBL" id="CAJNNW010033796">
    <property type="protein sequence ID" value="CAE8720407.1"/>
    <property type="molecule type" value="Genomic_DNA"/>
</dbReference>
<feature type="transmembrane region" description="Helical" evidence="1">
    <location>
        <begin position="89"/>
        <end position="106"/>
    </location>
</feature>
<evidence type="ECO:0000256" key="1">
    <source>
        <dbReference type="SAM" id="Phobius"/>
    </source>
</evidence>
<comment type="caution">
    <text evidence="2">The sequence shown here is derived from an EMBL/GenBank/DDBJ whole genome shotgun (WGS) entry which is preliminary data.</text>
</comment>
<keyword evidence="1" id="KW-0812">Transmembrane</keyword>
<keyword evidence="1" id="KW-0472">Membrane</keyword>
<name>A0A813L8X6_POLGL</name>
<evidence type="ECO:0008006" key="4">
    <source>
        <dbReference type="Google" id="ProtNLM"/>
    </source>
</evidence>
<protein>
    <recommendedName>
        <fullName evidence="4">EamA domain-containing protein</fullName>
    </recommendedName>
</protein>
<feature type="transmembrane region" description="Helical" evidence="1">
    <location>
        <begin position="158"/>
        <end position="178"/>
    </location>
</feature>
<feature type="transmembrane region" description="Helical" evidence="1">
    <location>
        <begin position="59"/>
        <end position="77"/>
    </location>
</feature>
<feature type="transmembrane region" description="Helical" evidence="1">
    <location>
        <begin position="30"/>
        <end position="47"/>
    </location>
</feature>
<feature type="non-terminal residue" evidence="2">
    <location>
        <position position="252"/>
    </location>
</feature>